<organism evidence="1 2">
    <name type="scientific">Alligator sinensis</name>
    <name type="common">Chinese alligator</name>
    <dbReference type="NCBI Taxonomy" id="38654"/>
    <lineage>
        <taxon>Eukaryota</taxon>
        <taxon>Metazoa</taxon>
        <taxon>Chordata</taxon>
        <taxon>Craniata</taxon>
        <taxon>Vertebrata</taxon>
        <taxon>Euteleostomi</taxon>
        <taxon>Archelosauria</taxon>
        <taxon>Archosauria</taxon>
        <taxon>Crocodylia</taxon>
        <taxon>Alligatoridae</taxon>
        <taxon>Alligatorinae</taxon>
        <taxon>Alligator</taxon>
    </lineage>
</organism>
<dbReference type="GO" id="GO:0005761">
    <property type="term" value="C:mitochondrial ribosome"/>
    <property type="evidence" value="ECO:0007669"/>
    <property type="project" value="InterPro"/>
</dbReference>
<dbReference type="GO" id="GO:0003735">
    <property type="term" value="F:structural constituent of ribosome"/>
    <property type="evidence" value="ECO:0007669"/>
    <property type="project" value="TreeGrafter"/>
</dbReference>
<protein>
    <submittedName>
        <fullName evidence="2">Ribosomal protein 63, mitochondrial</fullName>
    </submittedName>
</protein>
<dbReference type="Proteomes" id="UP000189705">
    <property type="component" value="Unplaced"/>
</dbReference>
<dbReference type="PANTHER" id="PTHR14520">
    <property type="entry name" value="MITOCHONDRIAL RIBOSOMAL PROTEIN 63"/>
    <property type="match status" value="1"/>
</dbReference>
<dbReference type="eggNOG" id="ENOG502S44A">
    <property type="taxonomic scope" value="Eukaryota"/>
</dbReference>
<dbReference type="InParanoid" id="A0A1U7RRJ0"/>
<proteinExistence type="predicted"/>
<dbReference type="OrthoDB" id="6019958at2759"/>
<dbReference type="InterPro" id="IPR016576">
    <property type="entry name" value="Ribosomal_mL63"/>
</dbReference>
<dbReference type="GeneID" id="102382854"/>
<name>A0A1U7RRJ0_ALLSI</name>
<gene>
    <name evidence="2" type="primary">MRPL57</name>
</gene>
<dbReference type="RefSeq" id="XP_006017683.1">
    <property type="nucleotide sequence ID" value="XM_006017621.3"/>
</dbReference>
<reference evidence="2" key="1">
    <citation type="submission" date="2025-08" db="UniProtKB">
        <authorList>
            <consortium name="RefSeq"/>
        </authorList>
    </citation>
    <scope>IDENTIFICATION</scope>
</reference>
<sequence length="104" mass="12503">MFLSLALLRNRIPGSQWIGKYRRPRKVTMGMKMRMVRRLEIEAENEYWLSCSYLTTQEEYKHNAEQRQARWEAFVSQVVSNFPPHKYLGDRLNHLNVSKKWTAT</sequence>
<dbReference type="KEGG" id="asn:102382854"/>
<dbReference type="CTD" id="78988"/>
<evidence type="ECO:0000313" key="2">
    <source>
        <dbReference type="RefSeq" id="XP_006017683.1"/>
    </source>
</evidence>
<dbReference type="AlphaFoldDB" id="A0A1U7RRJ0"/>
<dbReference type="STRING" id="38654.A0A1U7RRJ0"/>
<dbReference type="PANTHER" id="PTHR14520:SF4">
    <property type="entry name" value="LARGE RIBOSOMAL SUBUNIT PROTEIN ML63"/>
    <property type="match status" value="1"/>
</dbReference>
<keyword evidence="1" id="KW-1185">Reference proteome</keyword>
<dbReference type="GO" id="GO:0032543">
    <property type="term" value="P:mitochondrial translation"/>
    <property type="evidence" value="ECO:0007669"/>
    <property type="project" value="TreeGrafter"/>
</dbReference>
<accession>A0A1U7RRJ0</accession>
<evidence type="ECO:0000313" key="1">
    <source>
        <dbReference type="Proteomes" id="UP000189705"/>
    </source>
</evidence>
<keyword evidence="2" id="KW-0689">Ribosomal protein</keyword>
<dbReference type="Pfam" id="PF14978">
    <property type="entry name" value="MRP-63"/>
    <property type="match status" value="1"/>
</dbReference>
<keyword evidence="2" id="KW-0687">Ribonucleoprotein</keyword>